<dbReference type="Pfam" id="PF01494">
    <property type="entry name" value="FAD_binding_3"/>
    <property type="match status" value="2"/>
</dbReference>
<dbReference type="NCBIfam" id="NF005421">
    <property type="entry name" value="PRK06996.1"/>
    <property type="match status" value="1"/>
</dbReference>
<keyword evidence="4" id="KW-0285">Flavoprotein</keyword>
<accession>A0A6J5K4L3</accession>
<evidence type="ECO:0000313" key="13">
    <source>
        <dbReference type="Proteomes" id="UP001558535"/>
    </source>
</evidence>
<keyword evidence="11" id="KW-0830">Ubiquinone</keyword>
<dbReference type="EMBL" id="JBFPKE010000003">
    <property type="protein sequence ID" value="MEX3751295.1"/>
    <property type="molecule type" value="Genomic_DNA"/>
</dbReference>
<feature type="compositionally biased region" description="Basic and acidic residues" evidence="8">
    <location>
        <begin position="238"/>
        <end position="251"/>
    </location>
</feature>
<dbReference type="InterPro" id="IPR002938">
    <property type="entry name" value="FAD-bd"/>
</dbReference>
<evidence type="ECO:0000313" key="12">
    <source>
        <dbReference type="Proteomes" id="UP000494102"/>
    </source>
</evidence>
<dbReference type="InterPro" id="IPR010971">
    <property type="entry name" value="UbiH/COQ6"/>
</dbReference>
<reference evidence="10 12" key="1">
    <citation type="submission" date="2020-04" db="EMBL/GenBank/DDBJ databases">
        <authorList>
            <person name="De Canck E."/>
        </authorList>
    </citation>
    <scope>NUCLEOTIDE SEQUENCE [LARGE SCALE GENOMIC DNA]</scope>
    <source>
        <strain evidence="10 12">LMG 9964</strain>
    </source>
</reference>
<dbReference type="Proteomes" id="UP001558535">
    <property type="component" value="Unassembled WGS sequence"/>
</dbReference>
<dbReference type="InterPro" id="IPR018168">
    <property type="entry name" value="Ubi_Hdrlase_CS"/>
</dbReference>
<dbReference type="GO" id="GO:0008688">
    <property type="term" value="F:3-(3-hydroxyphenyl)propionate hydroxylase activity"/>
    <property type="evidence" value="ECO:0007669"/>
    <property type="project" value="UniProtKB-EC"/>
</dbReference>
<keyword evidence="13" id="KW-1185">Reference proteome</keyword>
<sequence length="491" mass="52364">MNDVSPSTVILKPGAQQQAFDFDVTIVGAGPVGLALAGWLARRSVTRELKIALIDAREPEDSIADPRAIAVSHGSRMILEPLRWPADATAIQRIHVSQRGHFGRTLIDHGEHGLPALGYVLRYGSIVHGLAEAVHATPVHWFRSTSAAAPVEEEDGVTLPIETAGVTRRLRTRILVSAEGGLFGDQKAAKHRDRHAERHGGQRVSGGESALHAAQPVARIARVEPADDETAHAQLAARDGHDGHDGNDGRSEAPSGAAHHANHANPAHQQSTARRDKASSRDYGQTALVGTVSVSAPQPHVAWERFTPEGPIALLPMGGVRGADYALVWCCAPEEAARRAQLSDDEFLRELGEAFGGRMGRFTQIKGRASFPLGLNAVDTLVRGRVVAIGNAAQTLHPVAGQGLNLGLRDAHALVDALCAEGPTPLALATFAQRRALDRRMTIGATDTLARLFTVDFAPLAVLRGLALTALEFAPPVKTALARQMMFGQRR</sequence>
<gene>
    <name evidence="10" type="primary">mhpA_6</name>
    <name evidence="11" type="ORF">AB3X84_14945</name>
    <name evidence="10" type="ORF">LMG9964_03052</name>
</gene>
<feature type="region of interest" description="Disordered" evidence="8">
    <location>
        <begin position="185"/>
        <end position="214"/>
    </location>
</feature>
<dbReference type="NCBIfam" id="TIGR01988">
    <property type="entry name" value="Ubi-OHases"/>
    <property type="match status" value="1"/>
</dbReference>
<dbReference type="Gene3D" id="3.50.50.60">
    <property type="entry name" value="FAD/NAD(P)-binding domain"/>
    <property type="match status" value="2"/>
</dbReference>
<keyword evidence="7" id="KW-0503">Monooxygenase</keyword>
<keyword evidence="6 10" id="KW-0560">Oxidoreductase</keyword>
<feature type="domain" description="FAD-binding" evidence="9">
    <location>
        <begin position="294"/>
        <end position="420"/>
    </location>
</feature>
<comment type="cofactor">
    <cofactor evidence="1">
        <name>FAD</name>
        <dbReference type="ChEBI" id="CHEBI:57692"/>
    </cofactor>
</comment>
<dbReference type="AlphaFoldDB" id="A0A6J5K4L3"/>
<evidence type="ECO:0000259" key="9">
    <source>
        <dbReference type="Pfam" id="PF01494"/>
    </source>
</evidence>
<dbReference type="PRINTS" id="PR00420">
    <property type="entry name" value="RNGMNOXGNASE"/>
</dbReference>
<dbReference type="InterPro" id="IPR051205">
    <property type="entry name" value="UbiH/COQ6_monooxygenase"/>
</dbReference>
<evidence type="ECO:0000256" key="5">
    <source>
        <dbReference type="ARBA" id="ARBA00022827"/>
    </source>
</evidence>
<comment type="similarity">
    <text evidence="3">Belongs to the UbiH/COQ6 family.</text>
</comment>
<organism evidence="10 12">
    <name type="scientific">Paraburkholderia phenoliruptrix</name>
    <dbReference type="NCBI Taxonomy" id="252970"/>
    <lineage>
        <taxon>Bacteria</taxon>
        <taxon>Pseudomonadati</taxon>
        <taxon>Pseudomonadota</taxon>
        <taxon>Betaproteobacteria</taxon>
        <taxon>Burkholderiales</taxon>
        <taxon>Burkholderiaceae</taxon>
        <taxon>Paraburkholderia</taxon>
    </lineage>
</organism>
<dbReference type="InterPro" id="IPR036188">
    <property type="entry name" value="FAD/NAD-bd_sf"/>
</dbReference>
<dbReference type="UniPathway" id="UPA00232"/>
<dbReference type="PANTHER" id="PTHR43876">
    <property type="entry name" value="UBIQUINONE BIOSYNTHESIS MONOOXYGENASE COQ6, MITOCHONDRIAL"/>
    <property type="match status" value="1"/>
</dbReference>
<keyword evidence="5" id="KW-0274">FAD</keyword>
<evidence type="ECO:0000256" key="8">
    <source>
        <dbReference type="SAM" id="MobiDB-lite"/>
    </source>
</evidence>
<feature type="region of interest" description="Disordered" evidence="8">
    <location>
        <begin position="237"/>
        <end position="282"/>
    </location>
</feature>
<dbReference type="Gene3D" id="3.30.9.10">
    <property type="entry name" value="D-Amino Acid Oxidase, subunit A, domain 2"/>
    <property type="match status" value="1"/>
</dbReference>
<dbReference type="GO" id="GO:0071949">
    <property type="term" value="F:FAD binding"/>
    <property type="evidence" value="ECO:0007669"/>
    <property type="project" value="InterPro"/>
</dbReference>
<dbReference type="EMBL" id="CADILN010000003">
    <property type="protein sequence ID" value="CAB4049393.1"/>
    <property type="molecule type" value="Genomic_DNA"/>
</dbReference>
<dbReference type="Proteomes" id="UP000494102">
    <property type="component" value="Unassembled WGS sequence"/>
</dbReference>
<evidence type="ECO:0000256" key="3">
    <source>
        <dbReference type="ARBA" id="ARBA00005349"/>
    </source>
</evidence>
<feature type="compositionally biased region" description="Low complexity" evidence="8">
    <location>
        <begin position="253"/>
        <end position="271"/>
    </location>
</feature>
<protein>
    <submittedName>
        <fullName evidence="10">3-(3-hydroxy-phenyl)propionate/3-hydroxycinnamic acid hydroxylase</fullName>
        <ecNumber evidence="10">1.14.13.127</ecNumber>
    </submittedName>
    <submittedName>
        <fullName evidence="11">UbiH/UbiF/VisC/COQ6 family ubiquinone biosynthesis hydroxylase</fullName>
    </submittedName>
</protein>
<dbReference type="EC" id="1.14.13.127" evidence="10"/>
<proteinExistence type="inferred from homology"/>
<dbReference type="PANTHER" id="PTHR43876:SF8">
    <property type="entry name" value="2-OCTAPRENYL-6-METHOXYPHENOL HYDROXYLASE"/>
    <property type="match status" value="1"/>
</dbReference>
<name>A0A6J5K4L3_9BURK</name>
<evidence type="ECO:0000256" key="2">
    <source>
        <dbReference type="ARBA" id="ARBA00004749"/>
    </source>
</evidence>
<evidence type="ECO:0000256" key="1">
    <source>
        <dbReference type="ARBA" id="ARBA00001974"/>
    </source>
</evidence>
<dbReference type="SUPFAM" id="SSF51905">
    <property type="entry name" value="FAD/NAD(P)-binding domain"/>
    <property type="match status" value="1"/>
</dbReference>
<evidence type="ECO:0000256" key="6">
    <source>
        <dbReference type="ARBA" id="ARBA00023002"/>
    </source>
</evidence>
<evidence type="ECO:0000313" key="11">
    <source>
        <dbReference type="EMBL" id="MEX3751295.1"/>
    </source>
</evidence>
<feature type="domain" description="FAD-binding" evidence="9">
    <location>
        <begin position="22"/>
        <end position="181"/>
    </location>
</feature>
<dbReference type="PROSITE" id="PS01304">
    <property type="entry name" value="UBIH"/>
    <property type="match status" value="1"/>
</dbReference>
<dbReference type="RefSeq" id="WP_015003714.1">
    <property type="nucleotide sequence ID" value="NZ_CADILN010000003.1"/>
</dbReference>
<evidence type="ECO:0000313" key="10">
    <source>
        <dbReference type="EMBL" id="CAB4049393.1"/>
    </source>
</evidence>
<evidence type="ECO:0000256" key="7">
    <source>
        <dbReference type="ARBA" id="ARBA00023033"/>
    </source>
</evidence>
<comment type="pathway">
    <text evidence="2">Cofactor biosynthesis; ubiquinone biosynthesis.</text>
</comment>
<dbReference type="GO" id="GO:0006744">
    <property type="term" value="P:ubiquinone biosynthetic process"/>
    <property type="evidence" value="ECO:0007669"/>
    <property type="project" value="UniProtKB-UniPathway"/>
</dbReference>
<dbReference type="GeneID" id="27798310"/>
<reference evidence="11 13" key="2">
    <citation type="submission" date="2024-07" db="EMBL/GenBank/DDBJ databases">
        <title>A survey of Mimosa microsymbionts across Brazilian biomes reveals a high diversity of Paraburkholderia nodulating endemic species, but also that Cupriavidus is common as a symbiont of widespread species.</title>
        <authorList>
            <person name="Rouws L."/>
            <person name="Barauna A."/>
            <person name="Beukes C."/>
            <person name="Rouws J.R.C."/>
            <person name="De Faria S.M."/>
            <person name="Gross E."/>
            <person name="Bueno Dos Reis Junior F."/>
            <person name="Simon M.F."/>
            <person name="Maluk M."/>
            <person name="Odee D.W."/>
            <person name="Kenicer G."/>
            <person name="Young J.P.W."/>
            <person name="Reis V.M."/>
            <person name="Zilli J."/>
            <person name="James E.K."/>
        </authorList>
    </citation>
    <scope>NUCLEOTIDE SEQUENCE [LARGE SCALE GENOMIC DNA]</scope>
    <source>
        <strain evidence="11 13">BR14375</strain>
    </source>
</reference>
<evidence type="ECO:0000256" key="4">
    <source>
        <dbReference type="ARBA" id="ARBA00022630"/>
    </source>
</evidence>